<dbReference type="Proteomes" id="UP000008805">
    <property type="component" value="Chromosome"/>
</dbReference>
<reference evidence="1 2" key="1">
    <citation type="submission" date="2010-03" db="EMBL/GenBank/DDBJ databases">
        <title>The genome sequence of Gordonibacter pamelaeae 7-10-1-bT.</title>
        <authorList>
            <consortium name="metaHIT consortium -- http://www.metahit.eu/"/>
            <person name="Pajon A."/>
            <person name="Turner K."/>
            <person name="Parkhill J."/>
            <person name="Timmis K."/>
            <person name="Oxley A."/>
            <person name="Wurdemann D."/>
        </authorList>
    </citation>
    <scope>NUCLEOTIDE SEQUENCE [LARGE SCALE GENOMIC DNA]</scope>
    <source>
        <strain evidence="2">7-10-1-b</strain>
    </source>
</reference>
<reference evidence="1 2" key="2">
    <citation type="submission" date="2010-03" db="EMBL/GenBank/DDBJ databases">
        <authorList>
            <person name="Pajon A."/>
        </authorList>
    </citation>
    <scope>NUCLEOTIDE SEQUENCE [LARGE SCALE GENOMIC DNA]</scope>
    <source>
        <strain evidence="2">7-10-1-b</strain>
    </source>
</reference>
<dbReference type="HOGENOM" id="CLU_2699516_0_0_11"/>
<dbReference type="AlphaFoldDB" id="D6E7F5"/>
<keyword evidence="2" id="KW-1185">Reference proteome</keyword>
<dbReference type="KEGG" id="gpa:GPA_08560"/>
<proteinExistence type="predicted"/>
<accession>D6E7F5</accession>
<sequence length="73" mass="7918">MEREATIMPVQTNPEIGAVDLTAFGEAAKALFSTADTPEEVAAMRDEVLRRIAECAAATRQSIAESERTPHDE</sequence>
<dbReference type="EMBL" id="FP929047">
    <property type="protein sequence ID" value="CBL03652.1"/>
    <property type="molecule type" value="Genomic_DNA"/>
</dbReference>
<organism evidence="1 2">
    <name type="scientific">Gordonibacter pamelaeae 7-10-1-b</name>
    <dbReference type="NCBI Taxonomy" id="657308"/>
    <lineage>
        <taxon>Bacteria</taxon>
        <taxon>Bacillati</taxon>
        <taxon>Actinomycetota</taxon>
        <taxon>Coriobacteriia</taxon>
        <taxon>Eggerthellales</taxon>
        <taxon>Eggerthellaceae</taxon>
        <taxon>Gordonibacter</taxon>
    </lineage>
</organism>
<gene>
    <name evidence="1" type="ORF">GPA_08560</name>
</gene>
<evidence type="ECO:0000313" key="1">
    <source>
        <dbReference type="EMBL" id="CBL03652.1"/>
    </source>
</evidence>
<protein>
    <submittedName>
        <fullName evidence="1">Uncharacterized protein</fullName>
    </submittedName>
</protein>
<name>D6E7F5_9ACTN</name>
<evidence type="ECO:0000313" key="2">
    <source>
        <dbReference type="Proteomes" id="UP000008805"/>
    </source>
</evidence>